<evidence type="ECO:0000313" key="1">
    <source>
        <dbReference type="EMBL" id="CAG8810698.1"/>
    </source>
</evidence>
<protein>
    <submittedName>
        <fullName evidence="1">22540_t:CDS:1</fullName>
    </submittedName>
</protein>
<comment type="caution">
    <text evidence="1">The sequence shown here is derived from an EMBL/GenBank/DDBJ whole genome shotgun (WGS) entry which is preliminary data.</text>
</comment>
<evidence type="ECO:0000313" key="2">
    <source>
        <dbReference type="Proteomes" id="UP000789759"/>
    </source>
</evidence>
<accession>A0A9N9K787</accession>
<organism evidence="1 2">
    <name type="scientific">Cetraspora pellucida</name>
    <dbReference type="NCBI Taxonomy" id="1433469"/>
    <lineage>
        <taxon>Eukaryota</taxon>
        <taxon>Fungi</taxon>
        <taxon>Fungi incertae sedis</taxon>
        <taxon>Mucoromycota</taxon>
        <taxon>Glomeromycotina</taxon>
        <taxon>Glomeromycetes</taxon>
        <taxon>Diversisporales</taxon>
        <taxon>Gigasporaceae</taxon>
        <taxon>Cetraspora</taxon>
    </lineage>
</organism>
<name>A0A9N9K787_9GLOM</name>
<feature type="non-terminal residue" evidence="1">
    <location>
        <position position="58"/>
    </location>
</feature>
<dbReference type="AlphaFoldDB" id="A0A9N9K787"/>
<dbReference type="EMBL" id="CAJVQA010038192">
    <property type="protein sequence ID" value="CAG8810698.1"/>
    <property type="molecule type" value="Genomic_DNA"/>
</dbReference>
<reference evidence="1" key="1">
    <citation type="submission" date="2021-06" db="EMBL/GenBank/DDBJ databases">
        <authorList>
            <person name="Kallberg Y."/>
            <person name="Tangrot J."/>
            <person name="Rosling A."/>
        </authorList>
    </citation>
    <scope>NUCLEOTIDE SEQUENCE</scope>
    <source>
        <strain evidence="1">FL966</strain>
    </source>
</reference>
<keyword evidence="2" id="KW-1185">Reference proteome</keyword>
<dbReference type="Proteomes" id="UP000789759">
    <property type="component" value="Unassembled WGS sequence"/>
</dbReference>
<proteinExistence type="predicted"/>
<sequence length="58" mass="6810">MSKLHALMLYKDRIEKIKDNTNFVNSNITSPIFQNSELEENDELYNELNENFISNTGE</sequence>
<gene>
    <name evidence="1" type="ORF">CPELLU_LOCUS18620</name>
</gene>